<keyword evidence="3" id="KW-1185">Reference proteome</keyword>
<dbReference type="AlphaFoldDB" id="A3VAW9"/>
<evidence type="ECO:0000256" key="1">
    <source>
        <dbReference type="SAM" id="SignalP"/>
    </source>
</evidence>
<dbReference type="RefSeq" id="WP_008335134.1">
    <property type="nucleotide sequence ID" value="NZ_CH902578.1"/>
</dbReference>
<proteinExistence type="predicted"/>
<dbReference type="Proteomes" id="UP000002931">
    <property type="component" value="Unassembled WGS sequence"/>
</dbReference>
<dbReference type="HOGENOM" id="CLU_1022642_0_0_5"/>
<name>A3VAW9_9RHOB</name>
<gene>
    <name evidence="2" type="ORF">RB2654_20793</name>
</gene>
<accession>A3VAW9</accession>
<protein>
    <submittedName>
        <fullName evidence="2">Uncharacterized protein</fullName>
    </submittedName>
</protein>
<keyword evidence="1" id="KW-0732">Signal</keyword>
<dbReference type="EMBL" id="AAMT01000001">
    <property type="protein sequence ID" value="EAQ15060.1"/>
    <property type="molecule type" value="Genomic_DNA"/>
</dbReference>
<dbReference type="eggNOG" id="ENOG503143J">
    <property type="taxonomic scope" value="Bacteria"/>
</dbReference>
<comment type="caution">
    <text evidence="2">The sequence shown here is derived from an EMBL/GenBank/DDBJ whole genome shotgun (WGS) entry which is preliminary data.</text>
</comment>
<dbReference type="OrthoDB" id="7821733at2"/>
<sequence length="306" mass="34174">MQRLIVFLGALFAMFAGPAQADWVSGKGQGIEGYYATECPMNHHKGTGDPFSVCFSLSCEGGDELVANIYVEKWDALSQLDRFEVLMIPDGGRVGQFDMTLRDERVWSAPFEFRHVDWLEDMKRGSAATLSMMLAPDQEDRKFPVTLRGSTKALTYVVEQCGLPDFAAQSVRLRTFDDPEAAVRDEIERDCHRQRGTVTYHEGFRTDRDLNDDGLMDVEFNYGAAVCDTAPSYYCGSAGCTGALFVSHPDGRKIRVLRTNYFEVTKGEPGAIQISYHGSACGKAGVEPCFKHYQVDYFDLMPIDLD</sequence>
<feature type="signal peptide" evidence="1">
    <location>
        <begin position="1"/>
        <end position="21"/>
    </location>
</feature>
<organism evidence="2 3">
    <name type="scientific">Maritimibacter alkaliphilus HTCC2654</name>
    <dbReference type="NCBI Taxonomy" id="314271"/>
    <lineage>
        <taxon>Bacteria</taxon>
        <taxon>Pseudomonadati</taxon>
        <taxon>Pseudomonadota</taxon>
        <taxon>Alphaproteobacteria</taxon>
        <taxon>Rhodobacterales</taxon>
        <taxon>Roseobacteraceae</taxon>
        <taxon>Maritimibacter</taxon>
    </lineage>
</organism>
<evidence type="ECO:0000313" key="2">
    <source>
        <dbReference type="EMBL" id="EAQ15060.1"/>
    </source>
</evidence>
<feature type="chain" id="PRO_5002660180" evidence="1">
    <location>
        <begin position="22"/>
        <end position="306"/>
    </location>
</feature>
<evidence type="ECO:0000313" key="3">
    <source>
        <dbReference type="Proteomes" id="UP000002931"/>
    </source>
</evidence>
<reference evidence="2 3" key="1">
    <citation type="journal article" date="2010" name="J. Bacteriol.">
        <title>Genome sequences of Pelagibaca bermudensis HTCC2601T and Maritimibacter alkaliphilus HTCC2654T, the type strains of two marine Roseobacter genera.</title>
        <authorList>
            <person name="Thrash J.C."/>
            <person name="Cho J.C."/>
            <person name="Ferriera S."/>
            <person name="Johnson J."/>
            <person name="Vergin K.L."/>
            <person name="Giovannoni S.J."/>
        </authorList>
    </citation>
    <scope>NUCLEOTIDE SEQUENCE [LARGE SCALE GENOMIC DNA]</scope>
    <source>
        <strain evidence="2 3">HTCC2654</strain>
    </source>
</reference>